<evidence type="ECO:0000313" key="3">
    <source>
        <dbReference type="Proteomes" id="UP000283872"/>
    </source>
</evidence>
<dbReference type="InterPro" id="IPR011990">
    <property type="entry name" value="TPR-like_helical_dom_sf"/>
</dbReference>
<dbReference type="InterPro" id="IPR036779">
    <property type="entry name" value="LysM_dom_sf"/>
</dbReference>
<reference evidence="2 3" key="1">
    <citation type="submission" date="2018-08" db="EMBL/GenBank/DDBJ databases">
        <title>A genome reference for cultivated species of the human gut microbiota.</title>
        <authorList>
            <person name="Zou Y."/>
            <person name="Xue W."/>
            <person name="Luo G."/>
        </authorList>
    </citation>
    <scope>NUCLEOTIDE SEQUENCE [LARGE SCALE GENOMIC DNA]</scope>
    <source>
        <strain evidence="2 3">AF24-12</strain>
    </source>
</reference>
<dbReference type="CDD" id="cd00118">
    <property type="entry name" value="LysM"/>
    <property type="match status" value="1"/>
</dbReference>
<dbReference type="PROSITE" id="PS51782">
    <property type="entry name" value="LYSM"/>
    <property type="match status" value="1"/>
</dbReference>
<organism evidence="2 3">
    <name type="scientific">Segatella copri</name>
    <dbReference type="NCBI Taxonomy" id="165179"/>
    <lineage>
        <taxon>Bacteria</taxon>
        <taxon>Pseudomonadati</taxon>
        <taxon>Bacteroidota</taxon>
        <taxon>Bacteroidia</taxon>
        <taxon>Bacteroidales</taxon>
        <taxon>Prevotellaceae</taxon>
        <taxon>Segatella</taxon>
    </lineage>
</organism>
<comment type="caution">
    <text evidence="2">The sequence shown here is derived from an EMBL/GenBank/DDBJ whole genome shotgun (WGS) entry which is preliminary data.</text>
</comment>
<dbReference type="Gene3D" id="3.10.350.10">
    <property type="entry name" value="LysM domain"/>
    <property type="match status" value="1"/>
</dbReference>
<gene>
    <name evidence="2" type="ORF">DWY11_00970</name>
</gene>
<dbReference type="InterPro" id="IPR018392">
    <property type="entry name" value="LysM"/>
</dbReference>
<dbReference type="SUPFAM" id="SSF48452">
    <property type="entry name" value="TPR-like"/>
    <property type="match status" value="1"/>
</dbReference>
<evidence type="ECO:0000259" key="1">
    <source>
        <dbReference type="PROSITE" id="PS51782"/>
    </source>
</evidence>
<dbReference type="EMBL" id="QRVA01000001">
    <property type="protein sequence ID" value="RGS19821.1"/>
    <property type="molecule type" value="Genomic_DNA"/>
</dbReference>
<dbReference type="RefSeq" id="WP_117587660.1">
    <property type="nucleotide sequence ID" value="NZ_QRVA01000001.1"/>
</dbReference>
<dbReference type="Gene3D" id="1.25.40.10">
    <property type="entry name" value="Tetratricopeptide repeat domain"/>
    <property type="match status" value="1"/>
</dbReference>
<dbReference type="AlphaFoldDB" id="A0A3E5DVM3"/>
<evidence type="ECO:0000313" key="2">
    <source>
        <dbReference type="EMBL" id="RGS19821.1"/>
    </source>
</evidence>
<feature type="domain" description="LysM" evidence="1">
    <location>
        <begin position="29"/>
        <end position="78"/>
    </location>
</feature>
<name>A0A3E5DVM3_9BACT</name>
<accession>A0A3E5DVM3</accession>
<sequence>MRKYKFIMVMFVLLCSYFAKSWGQDIVNLRHIVQRGETIEILADKYRLTTDILKAVNLGIDTFYTGMEVLVPVDKKYMWLRSEDDSEVILKDIAGYFSEYQEASRVFNTGDYKKADKLFESTIRNHGKYLPCEEAYFGRAMCDYNRNKWSSAIEGFAQVISINECPEELREQSRSLKANAEEKREARNQRTANIFSGLFQAAAEVGTAYMAASQANAGQTGYNYPSMPQGKSLGSMSNAEFTNYVNTSLAQLANYSMMQVEQQWKQEEMQVKTGFATSYRQLHGKDPSAEEVQAAYNNYMQTKVNAYKTVQQASSGMYDRELGISGSASNKRTSSGYNCSQCRDTHVCQTCNGSGWQNGMGDNHDHYGAGINKIPCGNCSNGHSKGDGVCHFCK</sequence>
<dbReference type="SMART" id="SM00257">
    <property type="entry name" value="LysM"/>
    <property type="match status" value="1"/>
</dbReference>
<protein>
    <recommendedName>
        <fullName evidence="1">LysM domain-containing protein</fullName>
    </recommendedName>
</protein>
<dbReference type="Proteomes" id="UP000283872">
    <property type="component" value="Unassembled WGS sequence"/>
</dbReference>
<proteinExistence type="predicted"/>